<dbReference type="OrthoDB" id="58802at2"/>
<evidence type="ECO:0000313" key="7">
    <source>
        <dbReference type="Proteomes" id="UP000051296"/>
    </source>
</evidence>
<gene>
    <name evidence="6" type="ORF">IV68_GL000749</name>
</gene>
<dbReference type="InterPro" id="IPR036388">
    <property type="entry name" value="WH-like_DNA-bd_sf"/>
</dbReference>
<dbReference type="InterPro" id="IPR051054">
    <property type="entry name" value="SorC_transcr_regulators"/>
</dbReference>
<organism evidence="6 7">
    <name type="scientific">Weissella halotolerans DSM 20190</name>
    <dbReference type="NCBI Taxonomy" id="1123500"/>
    <lineage>
        <taxon>Bacteria</taxon>
        <taxon>Bacillati</taxon>
        <taxon>Bacillota</taxon>
        <taxon>Bacilli</taxon>
        <taxon>Lactobacillales</taxon>
        <taxon>Lactobacillaceae</taxon>
        <taxon>Weissella</taxon>
    </lineage>
</organism>
<dbReference type="Pfam" id="PF04198">
    <property type="entry name" value="Sugar-bind"/>
    <property type="match status" value="1"/>
</dbReference>
<dbReference type="PATRIC" id="fig|1123500.6.peg.754"/>
<sequence length="308" mass="33854">MLRVARLYYIDGLEQGEIAKREQVSRPTVSRLLALAREQGFVSITVNDDLRDGQVLKEALAQTYPTVAFTVVSTAQDDQKTKITKVGAALAKDLQTIIKSGDIIGVGTGQTVKSVAEQLEHKMVTDVEVLPLVGLCDNVDLPTYQAKIVANFAQAYQAEPRSLPLPVVFTELTAKEALEKEPYVRYLKKLGRLANVVVFSVEAIEKSALYQSGHYLGEDEKKLLADRGVAEVLAHFIDQEGQVVDQSLDQRTATVSFKNLQYKDHVMVLVSDLKAVNGLAALLKRQVITDVFIDQQSAQALLELEGSV</sequence>
<keyword evidence="7" id="KW-1185">Reference proteome</keyword>
<evidence type="ECO:0000256" key="2">
    <source>
        <dbReference type="ARBA" id="ARBA00023015"/>
    </source>
</evidence>
<dbReference type="GO" id="GO:0030246">
    <property type="term" value="F:carbohydrate binding"/>
    <property type="evidence" value="ECO:0007669"/>
    <property type="project" value="InterPro"/>
</dbReference>
<accession>A0A0R2FWL8</accession>
<dbReference type="SUPFAM" id="SSF100950">
    <property type="entry name" value="NagB/RpiA/CoA transferase-like"/>
    <property type="match status" value="1"/>
</dbReference>
<keyword evidence="3" id="KW-0238">DNA-binding</keyword>
<dbReference type="STRING" id="1123500.GCA_000420365_00678"/>
<evidence type="ECO:0000256" key="4">
    <source>
        <dbReference type="ARBA" id="ARBA00023163"/>
    </source>
</evidence>
<dbReference type="PANTHER" id="PTHR34294:SF1">
    <property type="entry name" value="TRANSCRIPTIONAL REGULATOR LSRR"/>
    <property type="match status" value="1"/>
</dbReference>
<dbReference type="Gene3D" id="3.40.50.1360">
    <property type="match status" value="1"/>
</dbReference>
<dbReference type="Proteomes" id="UP000051296">
    <property type="component" value="Unassembled WGS sequence"/>
</dbReference>
<comment type="caution">
    <text evidence="6">The sequence shown here is derived from an EMBL/GenBank/DDBJ whole genome shotgun (WGS) entry which is preliminary data.</text>
</comment>
<evidence type="ECO:0000256" key="1">
    <source>
        <dbReference type="ARBA" id="ARBA00010466"/>
    </source>
</evidence>
<dbReference type="RefSeq" id="WP_022791455.1">
    <property type="nucleotide sequence ID" value="NZ_ATUU01000002.1"/>
</dbReference>
<dbReference type="AlphaFoldDB" id="A0A0R2FWL8"/>
<name>A0A0R2FWL8_9LACO</name>
<dbReference type="PANTHER" id="PTHR34294">
    <property type="entry name" value="TRANSCRIPTIONAL REGULATOR-RELATED"/>
    <property type="match status" value="1"/>
</dbReference>
<keyword evidence="4" id="KW-0804">Transcription</keyword>
<dbReference type="GO" id="GO:0016829">
    <property type="term" value="F:lyase activity"/>
    <property type="evidence" value="ECO:0007669"/>
    <property type="project" value="UniProtKB-KW"/>
</dbReference>
<dbReference type="Gene3D" id="1.10.10.10">
    <property type="entry name" value="Winged helix-like DNA-binding domain superfamily/Winged helix DNA-binding domain"/>
    <property type="match status" value="1"/>
</dbReference>
<reference evidence="6 7" key="1">
    <citation type="journal article" date="2015" name="Genome Announc.">
        <title>Expanding the biotechnology potential of lactobacilli through comparative genomics of 213 strains and associated genera.</title>
        <authorList>
            <person name="Sun Z."/>
            <person name="Harris H.M."/>
            <person name="McCann A."/>
            <person name="Guo C."/>
            <person name="Argimon S."/>
            <person name="Zhang W."/>
            <person name="Yang X."/>
            <person name="Jeffery I.B."/>
            <person name="Cooney J.C."/>
            <person name="Kagawa T.F."/>
            <person name="Liu W."/>
            <person name="Song Y."/>
            <person name="Salvetti E."/>
            <person name="Wrobel A."/>
            <person name="Rasinkangas P."/>
            <person name="Parkhill J."/>
            <person name="Rea M.C."/>
            <person name="O'Sullivan O."/>
            <person name="Ritari J."/>
            <person name="Douillard F.P."/>
            <person name="Paul Ross R."/>
            <person name="Yang R."/>
            <person name="Briner A.E."/>
            <person name="Felis G.E."/>
            <person name="de Vos W.M."/>
            <person name="Barrangou R."/>
            <person name="Klaenhammer T.R."/>
            <person name="Caufield P.W."/>
            <person name="Cui Y."/>
            <person name="Zhang H."/>
            <person name="O'Toole P.W."/>
        </authorList>
    </citation>
    <scope>NUCLEOTIDE SEQUENCE [LARGE SCALE GENOMIC DNA]</scope>
    <source>
        <strain evidence="6 7">DSM 20190</strain>
    </source>
</reference>
<dbReference type="InterPro" id="IPR037171">
    <property type="entry name" value="NagB/RpiA_transferase-like"/>
</dbReference>
<keyword evidence="2" id="KW-0805">Transcription regulation</keyword>
<evidence type="ECO:0000259" key="5">
    <source>
        <dbReference type="Pfam" id="PF04198"/>
    </source>
</evidence>
<keyword evidence="6" id="KW-0456">Lyase</keyword>
<comment type="similarity">
    <text evidence="1">Belongs to the SorC transcriptional regulatory family.</text>
</comment>
<dbReference type="InParanoid" id="A0A0R2FWL8"/>
<protein>
    <submittedName>
        <fullName evidence="6">Citrate lyase regulator</fullName>
    </submittedName>
</protein>
<dbReference type="EMBL" id="JQAX01000002">
    <property type="protein sequence ID" value="KRN32398.1"/>
    <property type="molecule type" value="Genomic_DNA"/>
</dbReference>
<proteinExistence type="inferred from homology"/>
<dbReference type="eggNOG" id="COG2390">
    <property type="taxonomic scope" value="Bacteria"/>
</dbReference>
<dbReference type="GO" id="GO:0003677">
    <property type="term" value="F:DNA binding"/>
    <property type="evidence" value="ECO:0007669"/>
    <property type="project" value="UniProtKB-KW"/>
</dbReference>
<evidence type="ECO:0000256" key="3">
    <source>
        <dbReference type="ARBA" id="ARBA00023125"/>
    </source>
</evidence>
<evidence type="ECO:0000313" key="6">
    <source>
        <dbReference type="EMBL" id="KRN32398.1"/>
    </source>
</evidence>
<dbReference type="InterPro" id="IPR007324">
    <property type="entry name" value="Sugar-bd_dom_put"/>
</dbReference>
<feature type="domain" description="Sugar-binding" evidence="5">
    <location>
        <begin position="56"/>
        <end position="303"/>
    </location>
</feature>